<protein>
    <submittedName>
        <fullName evidence="1">Uncharacterized protein</fullName>
    </submittedName>
</protein>
<keyword evidence="2" id="KW-1185">Reference proteome</keyword>
<gene>
    <name evidence="1" type="ORF">O159_06160</name>
</gene>
<proteinExistence type="predicted"/>
<evidence type="ECO:0000313" key="2">
    <source>
        <dbReference type="Proteomes" id="UP000016743"/>
    </source>
</evidence>
<dbReference type="STRING" id="1389489.O159_06160"/>
<dbReference type="EMBL" id="CP006734">
    <property type="protein sequence ID" value="AGW40803.1"/>
    <property type="molecule type" value="Genomic_DNA"/>
</dbReference>
<dbReference type="Proteomes" id="UP000016743">
    <property type="component" value="Chromosome"/>
</dbReference>
<sequence>MARLSPAYCRPRSSPVVACIIPDAVELYTRVWAIVHTAAAETLTRIRTSIPAQYVRRIRRYSRRFVVRT</sequence>
<accession>U3PBD2</accession>
<dbReference type="KEGG" id="lxy:O159_06160"/>
<dbReference type="AlphaFoldDB" id="U3PBD2"/>
<dbReference type="HOGENOM" id="CLU_2770823_0_0_11"/>
<evidence type="ECO:0000313" key="1">
    <source>
        <dbReference type="EMBL" id="AGW40803.1"/>
    </source>
</evidence>
<name>U3PBD2_LEIXC</name>
<reference evidence="1 2" key="1">
    <citation type="journal article" date="2013" name="Genome Announc.">
        <title>Complete Genome Sequence of Leifsonia xyli subsp. cynodontis Strain DSM46306, a Gram-Positive Bacterial Pathogen of Grasses.</title>
        <authorList>
            <person name="Monteiro-Vitorello C.B."/>
            <person name="Zerillo M.M."/>
            <person name="Van Sluys M.A."/>
            <person name="Camargo L.E."/>
            <person name="Kitajima J.P."/>
        </authorList>
    </citation>
    <scope>NUCLEOTIDE SEQUENCE [LARGE SCALE GENOMIC DNA]</scope>
    <source>
        <strain evidence="1 2">DSM 46306</strain>
    </source>
</reference>
<organism evidence="1 2">
    <name type="scientific">Leifsonia xyli subsp. cynodontis DSM 46306</name>
    <dbReference type="NCBI Taxonomy" id="1389489"/>
    <lineage>
        <taxon>Bacteria</taxon>
        <taxon>Bacillati</taxon>
        <taxon>Actinomycetota</taxon>
        <taxon>Actinomycetes</taxon>
        <taxon>Micrococcales</taxon>
        <taxon>Microbacteriaceae</taxon>
        <taxon>Leifsonia</taxon>
    </lineage>
</organism>